<evidence type="ECO:0000313" key="8">
    <source>
        <dbReference type="EMBL" id="MFC4294879.1"/>
    </source>
</evidence>
<dbReference type="CDD" id="cd17346">
    <property type="entry name" value="MFS_DtpA_like"/>
    <property type="match status" value="1"/>
</dbReference>
<dbReference type="InterPro" id="IPR011701">
    <property type="entry name" value="MFS"/>
</dbReference>
<reference evidence="9" key="1">
    <citation type="journal article" date="2019" name="Int. J. Syst. Evol. Microbiol.">
        <title>The Global Catalogue of Microorganisms (GCM) 10K type strain sequencing project: providing services to taxonomists for standard genome sequencing and annotation.</title>
        <authorList>
            <consortium name="The Broad Institute Genomics Platform"/>
            <consortium name="The Broad Institute Genome Sequencing Center for Infectious Disease"/>
            <person name="Wu L."/>
            <person name="Ma J."/>
        </authorList>
    </citation>
    <scope>NUCLEOTIDE SEQUENCE [LARGE SCALE GENOMIC DNA]</scope>
    <source>
        <strain evidence="9">CGMCC 1.12989</strain>
    </source>
</reference>
<dbReference type="Pfam" id="PF07690">
    <property type="entry name" value="MFS_1"/>
    <property type="match status" value="1"/>
</dbReference>
<keyword evidence="9" id="KW-1185">Reference proteome</keyword>
<evidence type="ECO:0000256" key="6">
    <source>
        <dbReference type="ARBA" id="ARBA00023136"/>
    </source>
</evidence>
<sequence length="453" mass="49474">MATRQVRSDLFGHPRGLTVLATTEMWERFSFYGMQALLMLYMTKYLLLPEHARNVLGLGQFRAFLASLFGPMSDIAFASQTFGIYSGLLYGTPLLGAWLGDRVLGKTRTVAAGCVLMAAGHILMASEHFFLVALSCIVLGAGGVIGNMAAQVGLLYAPDDHRRTRAFGVYLITLNIGALAAPLAIGTIGEKVGWHYGFNVAGFGMLIGLVTYLAGRRHLPPDRITQREEREKLGHSERRRVLAILFLLIPYTLYGAAALQAYGIMFVWADTAVDRVVLGWEVPVTWIGIVDGVLTILGVVVANRIWIALATRGREPSDFAKVAIGYFGVAAAFVLAAASALLPLVPVLLWIAFFLVLDLAYGWTEPPIQSLVSRDSPPSVNAMMMAMLKATSMLSYFLLGWLGRFYEPLGAPLYWLMDAGIALGALVMLIVFRRPVMHLLEPEHDPPAQVSRA</sequence>
<evidence type="ECO:0000256" key="1">
    <source>
        <dbReference type="ARBA" id="ARBA00004651"/>
    </source>
</evidence>
<dbReference type="PANTHER" id="PTHR23517:SF15">
    <property type="entry name" value="PROTON-DEPENDENT OLIGOPEPTIDE FAMILY TRANSPORT PROTEIN"/>
    <property type="match status" value="1"/>
</dbReference>
<proteinExistence type="predicted"/>
<dbReference type="Gene3D" id="1.20.1250.20">
    <property type="entry name" value="MFS general substrate transporter like domains"/>
    <property type="match status" value="2"/>
</dbReference>
<evidence type="ECO:0000256" key="2">
    <source>
        <dbReference type="ARBA" id="ARBA00022448"/>
    </source>
</evidence>
<evidence type="ECO:0000256" key="7">
    <source>
        <dbReference type="SAM" id="Phobius"/>
    </source>
</evidence>
<feature type="transmembrane region" description="Helical" evidence="7">
    <location>
        <begin position="385"/>
        <end position="406"/>
    </location>
</feature>
<protein>
    <submittedName>
        <fullName evidence="8">Peptide MFS transporter</fullName>
    </submittedName>
</protein>
<dbReference type="PANTHER" id="PTHR23517">
    <property type="entry name" value="RESISTANCE PROTEIN MDTM, PUTATIVE-RELATED-RELATED"/>
    <property type="match status" value="1"/>
</dbReference>
<dbReference type="EMBL" id="JBHSDR010000004">
    <property type="protein sequence ID" value="MFC4294879.1"/>
    <property type="molecule type" value="Genomic_DNA"/>
</dbReference>
<feature type="transmembrane region" description="Helical" evidence="7">
    <location>
        <begin position="169"/>
        <end position="188"/>
    </location>
</feature>
<feature type="transmembrane region" description="Helical" evidence="7">
    <location>
        <begin position="284"/>
        <end position="307"/>
    </location>
</feature>
<feature type="transmembrane region" description="Helical" evidence="7">
    <location>
        <begin position="412"/>
        <end position="432"/>
    </location>
</feature>
<dbReference type="InterPro" id="IPR005279">
    <property type="entry name" value="Dipep/tripep_permease"/>
</dbReference>
<feature type="transmembrane region" description="Helical" evidence="7">
    <location>
        <begin position="107"/>
        <end position="124"/>
    </location>
</feature>
<gene>
    <name evidence="8" type="ORF">ACFO0A_07360</name>
</gene>
<keyword evidence="3" id="KW-1003">Cell membrane</keyword>
<evidence type="ECO:0000256" key="3">
    <source>
        <dbReference type="ARBA" id="ARBA00022475"/>
    </source>
</evidence>
<feature type="transmembrane region" description="Helical" evidence="7">
    <location>
        <begin position="319"/>
        <end position="341"/>
    </location>
</feature>
<keyword evidence="5 7" id="KW-1133">Transmembrane helix</keyword>
<name>A0ABV8RNP1_9SPHN</name>
<evidence type="ECO:0000256" key="4">
    <source>
        <dbReference type="ARBA" id="ARBA00022692"/>
    </source>
</evidence>
<dbReference type="RefSeq" id="WP_379538362.1">
    <property type="nucleotide sequence ID" value="NZ_JBHSDR010000004.1"/>
</dbReference>
<keyword evidence="2" id="KW-0813">Transport</keyword>
<feature type="transmembrane region" description="Helical" evidence="7">
    <location>
        <begin position="82"/>
        <end position="100"/>
    </location>
</feature>
<feature type="transmembrane region" description="Helical" evidence="7">
    <location>
        <begin position="29"/>
        <end position="48"/>
    </location>
</feature>
<dbReference type="SUPFAM" id="SSF103473">
    <property type="entry name" value="MFS general substrate transporter"/>
    <property type="match status" value="1"/>
</dbReference>
<evidence type="ECO:0000256" key="5">
    <source>
        <dbReference type="ARBA" id="ARBA00022989"/>
    </source>
</evidence>
<organism evidence="8 9">
    <name type="scientific">Novosphingobium tardum</name>
    <dbReference type="NCBI Taxonomy" id="1538021"/>
    <lineage>
        <taxon>Bacteria</taxon>
        <taxon>Pseudomonadati</taxon>
        <taxon>Pseudomonadota</taxon>
        <taxon>Alphaproteobacteria</taxon>
        <taxon>Sphingomonadales</taxon>
        <taxon>Sphingomonadaceae</taxon>
        <taxon>Novosphingobium</taxon>
    </lineage>
</organism>
<dbReference type="InterPro" id="IPR036259">
    <property type="entry name" value="MFS_trans_sf"/>
</dbReference>
<dbReference type="Proteomes" id="UP001595828">
    <property type="component" value="Unassembled WGS sequence"/>
</dbReference>
<feature type="transmembrane region" description="Helical" evidence="7">
    <location>
        <begin position="130"/>
        <end position="157"/>
    </location>
</feature>
<feature type="transmembrane region" description="Helical" evidence="7">
    <location>
        <begin position="194"/>
        <end position="214"/>
    </location>
</feature>
<evidence type="ECO:0000313" key="9">
    <source>
        <dbReference type="Proteomes" id="UP001595828"/>
    </source>
</evidence>
<dbReference type="NCBIfam" id="TIGR00924">
    <property type="entry name" value="yjdL_sub1_fam"/>
    <property type="match status" value="1"/>
</dbReference>
<comment type="subcellular location">
    <subcellularLocation>
        <location evidence="1">Cell membrane</location>
        <topology evidence="1">Multi-pass membrane protein</topology>
    </subcellularLocation>
</comment>
<feature type="transmembrane region" description="Helical" evidence="7">
    <location>
        <begin position="241"/>
        <end position="264"/>
    </location>
</feature>
<keyword evidence="4 7" id="KW-0812">Transmembrane</keyword>
<keyword evidence="6 7" id="KW-0472">Membrane</keyword>
<accession>A0ABV8RNP1</accession>
<comment type="caution">
    <text evidence="8">The sequence shown here is derived from an EMBL/GenBank/DDBJ whole genome shotgun (WGS) entry which is preliminary data.</text>
</comment>
<dbReference type="InterPro" id="IPR050171">
    <property type="entry name" value="MFS_Transporters"/>
</dbReference>